<name>A0A6H5HHZ1_9HEMI</name>
<sequence length="152" mass="17690">MTQIYAQVSDNRWNYSAMKVRNTVVEAGLSCEDTTKYLDQLNHLVGELMHPPKEEKMERMKQRMVYAMLCIFANQMGTVADRLLSKMGLKRLPNISTKYPPLVFDDAFERWMIEHVRIDPTGTMSERAYKKQLSKESKEGEKGKGIFNEDFD</sequence>
<evidence type="ECO:0000313" key="3">
    <source>
        <dbReference type="Proteomes" id="UP000479000"/>
    </source>
</evidence>
<keyword evidence="3" id="KW-1185">Reference proteome</keyword>
<evidence type="ECO:0000313" key="2">
    <source>
        <dbReference type="EMBL" id="CAB0013525.1"/>
    </source>
</evidence>
<reference evidence="2 3" key="1">
    <citation type="submission" date="2020-02" db="EMBL/GenBank/DDBJ databases">
        <authorList>
            <person name="Ferguson B K."/>
        </authorList>
    </citation>
    <scope>NUCLEOTIDE SEQUENCE [LARGE SCALE GENOMIC DNA]</scope>
</reference>
<organism evidence="2 3">
    <name type="scientific">Nesidiocoris tenuis</name>
    <dbReference type="NCBI Taxonomy" id="355587"/>
    <lineage>
        <taxon>Eukaryota</taxon>
        <taxon>Metazoa</taxon>
        <taxon>Ecdysozoa</taxon>
        <taxon>Arthropoda</taxon>
        <taxon>Hexapoda</taxon>
        <taxon>Insecta</taxon>
        <taxon>Pterygota</taxon>
        <taxon>Neoptera</taxon>
        <taxon>Paraneoptera</taxon>
        <taxon>Hemiptera</taxon>
        <taxon>Heteroptera</taxon>
        <taxon>Panheteroptera</taxon>
        <taxon>Cimicomorpha</taxon>
        <taxon>Miridae</taxon>
        <taxon>Dicyphina</taxon>
        <taxon>Nesidiocoris</taxon>
    </lineage>
</organism>
<feature type="region of interest" description="Disordered" evidence="1">
    <location>
        <begin position="127"/>
        <end position="152"/>
    </location>
</feature>
<accession>A0A6H5HHZ1</accession>
<feature type="non-terminal residue" evidence="2">
    <location>
        <position position="152"/>
    </location>
</feature>
<dbReference type="AlphaFoldDB" id="A0A6H5HHZ1"/>
<protein>
    <submittedName>
        <fullName evidence="2">Uncharacterized protein</fullName>
    </submittedName>
</protein>
<dbReference type="EMBL" id="CADCXU010026819">
    <property type="protein sequence ID" value="CAB0013525.1"/>
    <property type="molecule type" value="Genomic_DNA"/>
</dbReference>
<dbReference type="Proteomes" id="UP000479000">
    <property type="component" value="Unassembled WGS sequence"/>
</dbReference>
<feature type="compositionally biased region" description="Basic and acidic residues" evidence="1">
    <location>
        <begin position="127"/>
        <end position="144"/>
    </location>
</feature>
<proteinExistence type="predicted"/>
<gene>
    <name evidence="2" type="ORF">NTEN_LOCUS18136</name>
</gene>
<evidence type="ECO:0000256" key="1">
    <source>
        <dbReference type="SAM" id="MobiDB-lite"/>
    </source>
</evidence>